<dbReference type="EMBL" id="CAMXCT010002910">
    <property type="protein sequence ID" value="CAI4001298.1"/>
    <property type="molecule type" value="Genomic_DNA"/>
</dbReference>
<evidence type="ECO:0000313" key="4">
    <source>
        <dbReference type="Proteomes" id="UP001152797"/>
    </source>
</evidence>
<evidence type="ECO:0000313" key="3">
    <source>
        <dbReference type="EMBL" id="CAL1154673.1"/>
    </source>
</evidence>
<dbReference type="EMBL" id="CAMXCT030002910">
    <property type="protein sequence ID" value="CAL4788610.1"/>
    <property type="molecule type" value="Genomic_DNA"/>
</dbReference>
<name>A0A9P1G601_9DINO</name>
<feature type="compositionally biased region" description="Acidic residues" evidence="1">
    <location>
        <begin position="74"/>
        <end position="83"/>
    </location>
</feature>
<organism evidence="2">
    <name type="scientific">Cladocopium goreaui</name>
    <dbReference type="NCBI Taxonomy" id="2562237"/>
    <lineage>
        <taxon>Eukaryota</taxon>
        <taxon>Sar</taxon>
        <taxon>Alveolata</taxon>
        <taxon>Dinophyceae</taxon>
        <taxon>Suessiales</taxon>
        <taxon>Symbiodiniaceae</taxon>
        <taxon>Cladocopium</taxon>
    </lineage>
</organism>
<evidence type="ECO:0000256" key="1">
    <source>
        <dbReference type="SAM" id="MobiDB-lite"/>
    </source>
</evidence>
<dbReference type="EMBL" id="CAMXCT020002910">
    <property type="protein sequence ID" value="CAL1154673.1"/>
    <property type="molecule type" value="Genomic_DNA"/>
</dbReference>
<protein>
    <submittedName>
        <fullName evidence="2">Uncharacterized protein</fullName>
    </submittedName>
</protein>
<reference evidence="2" key="1">
    <citation type="submission" date="2022-10" db="EMBL/GenBank/DDBJ databases">
        <authorList>
            <person name="Chen Y."/>
            <person name="Dougan E. K."/>
            <person name="Chan C."/>
            <person name="Rhodes N."/>
            <person name="Thang M."/>
        </authorList>
    </citation>
    <scope>NUCLEOTIDE SEQUENCE</scope>
</reference>
<dbReference type="OrthoDB" id="483354at2759"/>
<feature type="region of interest" description="Disordered" evidence="1">
    <location>
        <begin position="74"/>
        <end position="118"/>
    </location>
</feature>
<proteinExistence type="predicted"/>
<reference evidence="3" key="2">
    <citation type="submission" date="2024-04" db="EMBL/GenBank/DDBJ databases">
        <authorList>
            <person name="Chen Y."/>
            <person name="Shah S."/>
            <person name="Dougan E. K."/>
            <person name="Thang M."/>
            <person name="Chan C."/>
        </authorList>
    </citation>
    <scope>NUCLEOTIDE SEQUENCE [LARGE SCALE GENOMIC DNA]</scope>
</reference>
<keyword evidence="4" id="KW-1185">Reference proteome</keyword>
<sequence>FLQNIRERHSHRKKGTRKWLFATEMDQMFGVPVATLMRTRKLENAELRAKETRNHPELPEAEEHMQFLTLVEDAEEDSHEEEFDRLFTCMDESSSSSSSSGDKKHKKRKSEKHKDRQD</sequence>
<accession>A0A9P1G601</accession>
<dbReference type="Proteomes" id="UP001152797">
    <property type="component" value="Unassembled WGS sequence"/>
</dbReference>
<gene>
    <name evidence="2" type="ORF">C1SCF055_LOCUS27352</name>
</gene>
<feature type="non-terminal residue" evidence="2">
    <location>
        <position position="118"/>
    </location>
</feature>
<comment type="caution">
    <text evidence="2">The sequence shown here is derived from an EMBL/GenBank/DDBJ whole genome shotgun (WGS) entry which is preliminary data.</text>
</comment>
<evidence type="ECO:0000313" key="2">
    <source>
        <dbReference type="EMBL" id="CAI4001298.1"/>
    </source>
</evidence>
<dbReference type="AlphaFoldDB" id="A0A9P1G601"/>